<dbReference type="RefSeq" id="XP_002674236.1">
    <property type="nucleotide sequence ID" value="XM_002674190.1"/>
</dbReference>
<gene>
    <name evidence="2" type="ORF">NAEGRDRAFT_51101</name>
</gene>
<reference evidence="2 3" key="1">
    <citation type="journal article" date="2010" name="Cell">
        <title>The genome of Naegleria gruberi illuminates early eukaryotic versatility.</title>
        <authorList>
            <person name="Fritz-Laylin L.K."/>
            <person name="Prochnik S.E."/>
            <person name="Ginger M.L."/>
            <person name="Dacks J.B."/>
            <person name="Carpenter M.L."/>
            <person name="Field M.C."/>
            <person name="Kuo A."/>
            <person name="Paredez A."/>
            <person name="Chapman J."/>
            <person name="Pham J."/>
            <person name="Shu S."/>
            <person name="Neupane R."/>
            <person name="Cipriano M."/>
            <person name="Mancuso J."/>
            <person name="Tu H."/>
            <person name="Salamov A."/>
            <person name="Lindquist E."/>
            <person name="Shapiro H."/>
            <person name="Lucas S."/>
            <person name="Grigoriev I.V."/>
            <person name="Cande W.Z."/>
            <person name="Fulton C."/>
            <person name="Rokhsar D.S."/>
            <person name="Dawson S.C."/>
        </authorList>
    </citation>
    <scope>NUCLEOTIDE SEQUENCE [LARGE SCALE GENOMIC DNA]</scope>
    <source>
        <strain evidence="2 3">NEG-M</strain>
    </source>
</reference>
<dbReference type="GO" id="GO:0016491">
    <property type="term" value="F:oxidoreductase activity"/>
    <property type="evidence" value="ECO:0007669"/>
    <property type="project" value="InterPro"/>
</dbReference>
<dbReference type="eggNOG" id="KOG1198">
    <property type="taxonomic scope" value="Eukaryota"/>
</dbReference>
<dbReference type="Proteomes" id="UP000006671">
    <property type="component" value="Unassembled WGS sequence"/>
</dbReference>
<accession>D2VNX0</accession>
<dbReference type="EMBL" id="GG738885">
    <property type="protein sequence ID" value="EFC41492.1"/>
    <property type="molecule type" value="Genomic_DNA"/>
</dbReference>
<dbReference type="SUPFAM" id="SSF51735">
    <property type="entry name" value="NAD(P)-binding Rossmann-fold domains"/>
    <property type="match status" value="1"/>
</dbReference>
<dbReference type="InterPro" id="IPR013149">
    <property type="entry name" value="ADH-like_C"/>
</dbReference>
<evidence type="ECO:0000313" key="3">
    <source>
        <dbReference type="Proteomes" id="UP000006671"/>
    </source>
</evidence>
<keyword evidence="3" id="KW-1185">Reference proteome</keyword>
<dbReference type="PANTHER" id="PTHR45033:SF2">
    <property type="entry name" value="ZINC-TYPE ALCOHOL DEHYDROGENASE-LIKE PROTEIN C1773.06C"/>
    <property type="match status" value="1"/>
</dbReference>
<dbReference type="KEGG" id="ngr:NAEGRDRAFT_51101"/>
<dbReference type="AlphaFoldDB" id="D2VNX0"/>
<evidence type="ECO:0000313" key="2">
    <source>
        <dbReference type="EMBL" id="EFC41492.1"/>
    </source>
</evidence>
<dbReference type="GeneID" id="8862437"/>
<dbReference type="OMA" id="QWASVVC"/>
<dbReference type="InterPro" id="IPR011032">
    <property type="entry name" value="GroES-like_sf"/>
</dbReference>
<dbReference type="STRING" id="5762.D2VNX0"/>
<dbReference type="SUPFAM" id="SSF50129">
    <property type="entry name" value="GroES-like"/>
    <property type="match status" value="1"/>
</dbReference>
<dbReference type="InParanoid" id="D2VNX0"/>
<dbReference type="VEuPathDB" id="AmoebaDB:NAEGRDRAFT_51101"/>
<proteinExistence type="predicted"/>
<dbReference type="Gene3D" id="3.90.180.10">
    <property type="entry name" value="Medium-chain alcohol dehydrogenases, catalytic domain"/>
    <property type="match status" value="1"/>
</dbReference>
<dbReference type="InterPro" id="IPR020843">
    <property type="entry name" value="ER"/>
</dbReference>
<organism evidence="3">
    <name type="scientific">Naegleria gruberi</name>
    <name type="common">Amoeba</name>
    <dbReference type="NCBI Taxonomy" id="5762"/>
    <lineage>
        <taxon>Eukaryota</taxon>
        <taxon>Discoba</taxon>
        <taxon>Heterolobosea</taxon>
        <taxon>Tetramitia</taxon>
        <taxon>Eutetramitia</taxon>
        <taxon>Vahlkampfiidae</taxon>
        <taxon>Naegleria</taxon>
    </lineage>
</organism>
<dbReference type="InterPro" id="IPR052711">
    <property type="entry name" value="Zinc_ADH-like"/>
</dbReference>
<dbReference type="OrthoDB" id="9930022at2759"/>
<feature type="domain" description="Enoyl reductase (ER)" evidence="1">
    <location>
        <begin position="20"/>
        <end position="348"/>
    </location>
</feature>
<dbReference type="Pfam" id="PF08240">
    <property type="entry name" value="ADH_N"/>
    <property type="match status" value="1"/>
</dbReference>
<dbReference type="InterPro" id="IPR036291">
    <property type="entry name" value="NAD(P)-bd_dom_sf"/>
</dbReference>
<dbReference type="PANTHER" id="PTHR45033">
    <property type="match status" value="1"/>
</dbReference>
<dbReference type="SMART" id="SM00829">
    <property type="entry name" value="PKS_ER"/>
    <property type="match status" value="1"/>
</dbReference>
<evidence type="ECO:0000259" key="1">
    <source>
        <dbReference type="SMART" id="SM00829"/>
    </source>
</evidence>
<sequence length="351" mass="38089">MSTPTIPSTQKAYKWSQFTGIENLVLHSNEKIEKPQRKQVLVRLHAASLNYRDYLVATGTYLAPCSAGLIPLSDGAGEIVQVGQDVTQFKVGDRVAGTFFENWQDGEVNDHAISRSLGGGSVPGVLQQYRVFEEDGLVKIPNYLTYEQASTLPCAALTAWVALVENGLDKVGPNSTVLIIGTGGVSLFGLQFAISAGAKTIVLSSSDEKLEKAKALGATHLVNYRKHPDWHVQVKELTNGRGVDHVVEVGGDGTLFRSLNSVRKGGHVHMIGVLSKAQDHNNLAGVLLSNLINLKGIFVGSRGSFERMNRAFEQHAIQPVIDSVFEFEKAKEALEYLASGKHFGKIVIKID</sequence>
<protein>
    <submittedName>
        <fullName evidence="2">Predicted protein</fullName>
    </submittedName>
</protein>
<dbReference type="Gene3D" id="3.40.50.720">
    <property type="entry name" value="NAD(P)-binding Rossmann-like Domain"/>
    <property type="match status" value="1"/>
</dbReference>
<dbReference type="Pfam" id="PF00107">
    <property type="entry name" value="ADH_zinc_N"/>
    <property type="match status" value="1"/>
</dbReference>
<dbReference type="InterPro" id="IPR013154">
    <property type="entry name" value="ADH-like_N"/>
</dbReference>
<dbReference type="CDD" id="cd08276">
    <property type="entry name" value="MDR7"/>
    <property type="match status" value="1"/>
</dbReference>
<name>D2VNX0_NAEGR</name>